<accession>A0A9W4DI86</accession>
<reference evidence="1" key="1">
    <citation type="submission" date="2021-05" db="EMBL/GenBank/DDBJ databases">
        <authorList>
            <person name="Arsene-Ploetze F."/>
        </authorList>
    </citation>
    <scope>NUCLEOTIDE SEQUENCE</scope>
    <source>
        <strain evidence="1">DSM 42138</strain>
    </source>
</reference>
<evidence type="ECO:0000313" key="1">
    <source>
        <dbReference type="EMBL" id="CAG6390617.1"/>
    </source>
</evidence>
<protein>
    <submittedName>
        <fullName evidence="1">Uncharacterized protein</fullName>
    </submittedName>
</protein>
<organism evidence="1 2">
    <name type="scientific">Actinacidiphila cocklensis</name>
    <dbReference type="NCBI Taxonomy" id="887465"/>
    <lineage>
        <taxon>Bacteria</taxon>
        <taxon>Bacillati</taxon>
        <taxon>Actinomycetota</taxon>
        <taxon>Actinomycetes</taxon>
        <taxon>Kitasatosporales</taxon>
        <taxon>Streptomycetaceae</taxon>
        <taxon>Actinacidiphila</taxon>
    </lineage>
</organism>
<evidence type="ECO:0000313" key="2">
    <source>
        <dbReference type="Proteomes" id="UP001152519"/>
    </source>
</evidence>
<name>A0A9W4DI86_9ACTN</name>
<dbReference type="AlphaFoldDB" id="A0A9W4DI86"/>
<dbReference type="Proteomes" id="UP001152519">
    <property type="component" value="Unassembled WGS sequence"/>
</dbReference>
<dbReference type="RefSeq" id="WP_251483533.1">
    <property type="nucleotide sequence ID" value="NZ_CAJSLV010000001.1"/>
</dbReference>
<sequence length="94" mass="10077">MQGPPNPAAVVVDAGTEPWRRVEPLLARYLDELPAGGAVELLSSEEGVAAALPDWCRRRGSVAWEPLATGAGFLIRTRAEHPAPEPLPDRMEAP</sequence>
<comment type="caution">
    <text evidence="1">The sequence shown here is derived from an EMBL/GenBank/DDBJ whole genome shotgun (WGS) entry which is preliminary data.</text>
</comment>
<proteinExistence type="predicted"/>
<keyword evidence="2" id="KW-1185">Reference proteome</keyword>
<dbReference type="EMBL" id="CAJSLV010000001">
    <property type="protein sequence ID" value="CAG6390617.1"/>
    <property type="molecule type" value="Genomic_DNA"/>
</dbReference>
<gene>
    <name evidence="1" type="ORF">SCOCK_10085</name>
</gene>